<dbReference type="InterPro" id="IPR000182">
    <property type="entry name" value="GNAT_dom"/>
</dbReference>
<evidence type="ECO:0000313" key="3">
    <source>
        <dbReference type="EMBL" id="AEK35792.1"/>
    </source>
</evidence>
<dbReference type="EMBL" id="CP002917">
    <property type="protein sequence ID" value="AEK35792.1"/>
    <property type="molecule type" value="Genomic_DNA"/>
</dbReference>
<name>G0HAX6_CORVD</name>
<dbReference type="Pfam" id="PF13673">
    <property type="entry name" value="Acetyltransf_10"/>
    <property type="match status" value="1"/>
</dbReference>
<evidence type="ECO:0000256" key="1">
    <source>
        <dbReference type="SAM" id="MobiDB-lite"/>
    </source>
</evidence>
<dbReference type="Gene3D" id="3.40.630.30">
    <property type="match status" value="1"/>
</dbReference>
<dbReference type="STRING" id="858619.CVAR_3060"/>
<organism evidence="3 4">
    <name type="scientific">Corynebacterium variabile (strain DSM 44702 / CIP 107183 / JCM 12073 / NCIMB 30131)</name>
    <name type="common">Corynebacterium mooreparkense</name>
    <dbReference type="NCBI Taxonomy" id="858619"/>
    <lineage>
        <taxon>Bacteria</taxon>
        <taxon>Bacillati</taxon>
        <taxon>Actinomycetota</taxon>
        <taxon>Actinomycetes</taxon>
        <taxon>Mycobacteriales</taxon>
        <taxon>Corynebacteriaceae</taxon>
        <taxon>Corynebacterium</taxon>
    </lineage>
</organism>
<reference evidence="3 4" key="1">
    <citation type="journal article" date="2011" name="BMC Genomics">
        <title>Complete genome sequence of Corynebacterium variabile DSM 44702 isolated from the surface of smear-ripened cheeses and insights into cheese ripening and flavor generation.</title>
        <authorList>
            <person name="Schroeder J."/>
            <person name="Maus I."/>
            <person name="Trost E."/>
            <person name="Tauch A."/>
        </authorList>
    </citation>
    <scope>NUCLEOTIDE SEQUENCE [LARGE SCALE GENOMIC DNA]</scope>
    <source>
        <strain evidence="4">DSM 44702 / JCM 12073 / NCIMB 30131</strain>
    </source>
</reference>
<dbReference type="CDD" id="cd04301">
    <property type="entry name" value="NAT_SF"/>
    <property type="match status" value="1"/>
</dbReference>
<evidence type="ECO:0000259" key="2">
    <source>
        <dbReference type="PROSITE" id="PS51186"/>
    </source>
</evidence>
<dbReference type="GO" id="GO:0016747">
    <property type="term" value="F:acyltransferase activity, transferring groups other than amino-acyl groups"/>
    <property type="evidence" value="ECO:0007669"/>
    <property type="project" value="InterPro"/>
</dbReference>
<dbReference type="PROSITE" id="PS51186">
    <property type="entry name" value="GNAT"/>
    <property type="match status" value="1"/>
</dbReference>
<dbReference type="SUPFAM" id="SSF55729">
    <property type="entry name" value="Acyl-CoA N-acyltransferases (Nat)"/>
    <property type="match status" value="1"/>
</dbReference>
<proteinExistence type="predicted"/>
<feature type="region of interest" description="Disordered" evidence="1">
    <location>
        <begin position="15"/>
        <end position="36"/>
    </location>
</feature>
<gene>
    <name evidence="3" type="ordered locus">CVAR_3060</name>
</gene>
<dbReference type="eggNOG" id="COG2153">
    <property type="taxonomic scope" value="Bacteria"/>
</dbReference>
<feature type="domain" description="N-acetyltransferase" evidence="2">
    <location>
        <begin position="62"/>
        <end position="226"/>
    </location>
</feature>
<accession>G0HAX6</accession>
<dbReference type="Proteomes" id="UP000006659">
    <property type="component" value="Chromosome"/>
</dbReference>
<dbReference type="AlphaFoldDB" id="G0HAX6"/>
<protein>
    <recommendedName>
        <fullName evidence="2">N-acetyltransferase domain-containing protein</fullName>
    </recommendedName>
</protein>
<dbReference type="HOGENOM" id="CLU_056607_3_1_11"/>
<evidence type="ECO:0000313" key="4">
    <source>
        <dbReference type="Proteomes" id="UP000006659"/>
    </source>
</evidence>
<sequence length="226" mass="24903">MESEYRITGLVHCQNSFPPAETTKAENPASRHRDPRQPTILYAMTDSQETSSETPEVHITGKQLLAMQPGQVHALYKLRVDTFVNEQHTTFAEIDDADAEPGTHHVLAYVHPGHAPDYRWGTPDPGSPLRLVGTARIFGPAEEQQVGRLAVLPEFRGFGIARQIVDATLEVARGRAAALDPVTQTAIVKIDAQVATQPFYASYGFEPVGEPFTVEGIEHQEMHLTL</sequence>
<dbReference type="InterPro" id="IPR016181">
    <property type="entry name" value="Acyl_CoA_acyltransferase"/>
</dbReference>
<dbReference type="KEGG" id="cva:CVAR_3060"/>